<dbReference type="PANTHER" id="PTHR11562">
    <property type="entry name" value="CATION EFFLUX PROTEIN/ ZINC TRANSPORTER"/>
    <property type="match status" value="1"/>
</dbReference>
<evidence type="ECO:0000256" key="5">
    <source>
        <dbReference type="SAM" id="Phobius"/>
    </source>
</evidence>
<evidence type="ECO:0000256" key="1">
    <source>
        <dbReference type="ARBA" id="ARBA00004141"/>
    </source>
</evidence>
<comment type="subcellular location">
    <subcellularLocation>
        <location evidence="1">Membrane</location>
        <topology evidence="1">Multi-pass membrane protein</topology>
    </subcellularLocation>
</comment>
<name>A0A0D8ZMD6_9CYAN</name>
<dbReference type="Proteomes" id="UP000032452">
    <property type="component" value="Unassembled WGS sequence"/>
</dbReference>
<dbReference type="InterPro" id="IPR050681">
    <property type="entry name" value="CDF/SLC30A"/>
</dbReference>
<gene>
    <name evidence="7" type="ORF">UH38_23230</name>
</gene>
<dbReference type="EMBL" id="JYON01000040">
    <property type="protein sequence ID" value="KJH69527.1"/>
    <property type="molecule type" value="Genomic_DNA"/>
</dbReference>
<keyword evidence="2 5" id="KW-0812">Transmembrane</keyword>
<feature type="domain" description="Cation efflux protein transmembrane" evidence="6">
    <location>
        <begin position="21"/>
        <end position="207"/>
    </location>
</feature>
<reference evidence="7 8" key="1">
    <citation type="submission" date="2015-02" db="EMBL/GenBank/DDBJ databases">
        <title>Draft genome of a novel marine cyanobacterium (Chroococcales) isolated from South Atlantic Ocean.</title>
        <authorList>
            <person name="Rigonato J."/>
            <person name="Alvarenga D.O."/>
            <person name="Branco L.H."/>
            <person name="Varani A.M."/>
            <person name="Brandini F.P."/>
            <person name="Fiore M.F."/>
        </authorList>
    </citation>
    <scope>NUCLEOTIDE SEQUENCE [LARGE SCALE GENOMIC DNA]</scope>
    <source>
        <strain evidence="7 8">CENA595</strain>
    </source>
</reference>
<feature type="transmembrane region" description="Helical" evidence="5">
    <location>
        <begin position="20"/>
        <end position="40"/>
    </location>
</feature>
<dbReference type="NCBIfam" id="TIGR01297">
    <property type="entry name" value="CDF"/>
    <property type="match status" value="1"/>
</dbReference>
<dbReference type="Pfam" id="PF01545">
    <property type="entry name" value="Cation_efflux"/>
    <property type="match status" value="1"/>
</dbReference>
<evidence type="ECO:0000313" key="8">
    <source>
        <dbReference type="Proteomes" id="UP000032452"/>
    </source>
</evidence>
<feature type="transmembrane region" description="Helical" evidence="5">
    <location>
        <begin position="185"/>
        <end position="203"/>
    </location>
</feature>
<evidence type="ECO:0000256" key="2">
    <source>
        <dbReference type="ARBA" id="ARBA00022692"/>
    </source>
</evidence>
<dbReference type="AlphaFoldDB" id="A0A0D8ZMD6"/>
<keyword evidence="8" id="KW-1185">Reference proteome</keyword>
<dbReference type="PANTHER" id="PTHR11562:SF17">
    <property type="entry name" value="RE54080P-RELATED"/>
    <property type="match status" value="1"/>
</dbReference>
<dbReference type="OrthoDB" id="9809646at2"/>
<feature type="transmembrane region" description="Helical" evidence="5">
    <location>
        <begin position="90"/>
        <end position="109"/>
    </location>
</feature>
<feature type="transmembrane region" description="Helical" evidence="5">
    <location>
        <begin position="46"/>
        <end position="70"/>
    </location>
</feature>
<dbReference type="GO" id="GO:0005385">
    <property type="term" value="F:zinc ion transmembrane transporter activity"/>
    <property type="evidence" value="ECO:0007669"/>
    <property type="project" value="TreeGrafter"/>
</dbReference>
<feature type="transmembrane region" description="Helical" evidence="5">
    <location>
        <begin position="121"/>
        <end position="142"/>
    </location>
</feature>
<dbReference type="GO" id="GO:0005886">
    <property type="term" value="C:plasma membrane"/>
    <property type="evidence" value="ECO:0007669"/>
    <property type="project" value="TreeGrafter"/>
</dbReference>
<dbReference type="InterPro" id="IPR027469">
    <property type="entry name" value="Cation_efflux_TMD_sf"/>
</dbReference>
<dbReference type="RefSeq" id="WP_045057092.1">
    <property type="nucleotide sequence ID" value="NZ_CAWMDP010000047.1"/>
</dbReference>
<keyword evidence="3 5" id="KW-1133">Transmembrane helix</keyword>
<evidence type="ECO:0000256" key="3">
    <source>
        <dbReference type="ARBA" id="ARBA00022989"/>
    </source>
</evidence>
<dbReference type="Gene3D" id="1.20.1510.10">
    <property type="entry name" value="Cation efflux protein transmembrane domain"/>
    <property type="match status" value="1"/>
</dbReference>
<dbReference type="SUPFAM" id="SSF161111">
    <property type="entry name" value="Cation efflux protein transmembrane domain-like"/>
    <property type="match status" value="1"/>
</dbReference>
<sequence length="224" mass="24556">MLKANNLKSYSQDTKKIQLLWMILGLRIIFFLFEVGIGIWSHSLSLLAGAGHLFSDLLTLGLTLISAWLVQRHSQDQTAWKYKRLEAWVALFNGASLGAIALLIAWEAVKHLQAPEPISSLPVLLVAGLSLVINGLSIQLLHPHSHHDLNFRGVLLHGVADATSSINVIVAALAVYFFNWLWADAAASLLVALLIGISAISLLRDGWHVLRNASTHQLQEDILG</sequence>
<dbReference type="InterPro" id="IPR058533">
    <property type="entry name" value="Cation_efflux_TM"/>
</dbReference>
<dbReference type="STRING" id="1618023.UH38_23230"/>
<organism evidence="7 8">
    <name type="scientific">Aliterella atlantica CENA595</name>
    <dbReference type="NCBI Taxonomy" id="1618023"/>
    <lineage>
        <taxon>Bacteria</taxon>
        <taxon>Bacillati</taxon>
        <taxon>Cyanobacteriota</taxon>
        <taxon>Cyanophyceae</taxon>
        <taxon>Chroococcidiopsidales</taxon>
        <taxon>Aliterellaceae</taxon>
        <taxon>Aliterella</taxon>
    </lineage>
</organism>
<keyword evidence="4 5" id="KW-0472">Membrane</keyword>
<evidence type="ECO:0000256" key="4">
    <source>
        <dbReference type="ARBA" id="ARBA00023136"/>
    </source>
</evidence>
<accession>A0A0D8ZMD6</accession>
<evidence type="ECO:0000259" key="6">
    <source>
        <dbReference type="Pfam" id="PF01545"/>
    </source>
</evidence>
<feature type="transmembrane region" description="Helical" evidence="5">
    <location>
        <begin position="154"/>
        <end position="179"/>
    </location>
</feature>
<dbReference type="InterPro" id="IPR002524">
    <property type="entry name" value="Cation_efflux"/>
</dbReference>
<comment type="caution">
    <text evidence="7">The sequence shown here is derived from an EMBL/GenBank/DDBJ whole genome shotgun (WGS) entry which is preliminary data.</text>
</comment>
<protein>
    <submittedName>
        <fullName evidence="7">Cation diffusion facilitator family transporter</fullName>
    </submittedName>
</protein>
<proteinExistence type="predicted"/>
<evidence type="ECO:0000313" key="7">
    <source>
        <dbReference type="EMBL" id="KJH69527.1"/>
    </source>
</evidence>